<evidence type="ECO:0000256" key="7">
    <source>
        <dbReference type="ARBA" id="ARBA00013227"/>
    </source>
</evidence>
<keyword evidence="15" id="KW-0862">Zinc</keyword>
<keyword evidence="9" id="KW-0963">Cytoplasm</keyword>
<dbReference type="InterPro" id="IPR011042">
    <property type="entry name" value="6-blade_b-propeller_TolB-like"/>
</dbReference>
<protein>
    <recommendedName>
        <fullName evidence="8">Regucalcin</fullName>
        <ecNumber evidence="7">3.1.1.17</ecNumber>
    </recommendedName>
    <alternativeName>
        <fullName evidence="13">Gluconolactonase</fullName>
    </alternativeName>
</protein>
<keyword evidence="11" id="KW-0378">Hydrolase</keyword>
<dbReference type="InterPro" id="IPR005511">
    <property type="entry name" value="SMP-30"/>
</dbReference>
<evidence type="ECO:0000313" key="17">
    <source>
        <dbReference type="EMBL" id="BAB85479.1"/>
    </source>
</evidence>
<feature type="binding site" evidence="15">
    <location>
        <position position="110"/>
    </location>
    <ligand>
        <name>substrate</name>
    </ligand>
</feature>
<dbReference type="Gene3D" id="2.120.10.30">
    <property type="entry name" value="TolB, C-terminal domain"/>
    <property type="match status" value="1"/>
</dbReference>
<feature type="binding site" evidence="15">
    <location>
        <position position="214"/>
    </location>
    <ligand>
        <name>a divalent metal cation</name>
        <dbReference type="ChEBI" id="CHEBI:60240"/>
    </ligand>
</feature>
<dbReference type="PRINTS" id="PR01790">
    <property type="entry name" value="SMP30FAMILY"/>
</dbReference>
<dbReference type="InterPro" id="IPR013658">
    <property type="entry name" value="SGL"/>
</dbReference>
<reference evidence="17" key="1">
    <citation type="journal article" date="2002" name="Gene">
        <title>Molecular cloning and expression of the cDNAs encoding luciferin-regenerating enzyme from Luciola cruciata and Luciola lateralis.</title>
        <authorList>
            <person name="Gomi K."/>
            <person name="Hirokawa K."/>
            <person name="Kajiyama N."/>
        </authorList>
    </citation>
    <scope>NUCLEOTIDE SEQUENCE</scope>
</reference>
<evidence type="ECO:0000256" key="3">
    <source>
        <dbReference type="ARBA" id="ARBA00001936"/>
    </source>
</evidence>
<dbReference type="GO" id="GO:0005737">
    <property type="term" value="C:cytoplasm"/>
    <property type="evidence" value="ECO:0007669"/>
    <property type="project" value="UniProtKB-SubCell"/>
</dbReference>
<feature type="binding site" evidence="15">
    <location>
        <position position="162"/>
    </location>
    <ligand>
        <name>a divalent metal cation</name>
        <dbReference type="ChEBI" id="CHEBI:60240"/>
    </ligand>
</feature>
<proteinExistence type="evidence at transcript level"/>
<evidence type="ECO:0000256" key="9">
    <source>
        <dbReference type="ARBA" id="ARBA00022490"/>
    </source>
</evidence>
<dbReference type="AlphaFoldDB" id="Q8TA67"/>
<evidence type="ECO:0000256" key="14">
    <source>
        <dbReference type="PIRSR" id="PIRSR605511-1"/>
    </source>
</evidence>
<evidence type="ECO:0000256" key="2">
    <source>
        <dbReference type="ARBA" id="ARBA00001913"/>
    </source>
</evidence>
<dbReference type="Pfam" id="PF08450">
    <property type="entry name" value="SGL"/>
    <property type="match status" value="1"/>
</dbReference>
<comment type="cofactor">
    <cofactor evidence="4">
        <name>Mg(2+)</name>
        <dbReference type="ChEBI" id="CHEBI:18420"/>
    </cofactor>
</comment>
<evidence type="ECO:0000256" key="4">
    <source>
        <dbReference type="ARBA" id="ARBA00001946"/>
    </source>
</evidence>
<dbReference type="SUPFAM" id="SSF63829">
    <property type="entry name" value="Calcium-dependent phosphotriesterase"/>
    <property type="match status" value="1"/>
</dbReference>
<dbReference type="PANTHER" id="PTHR10907:SF66">
    <property type="entry name" value="MIP34848P1-RELATED"/>
    <property type="match status" value="1"/>
</dbReference>
<gene>
    <name evidence="17" type="primary">G-LRE</name>
</gene>
<name>Q8TA67_NIPCR</name>
<dbReference type="GO" id="GO:0019853">
    <property type="term" value="P:L-ascorbic acid biosynthetic process"/>
    <property type="evidence" value="ECO:0007669"/>
    <property type="project" value="TreeGrafter"/>
</dbReference>
<evidence type="ECO:0000256" key="12">
    <source>
        <dbReference type="ARBA" id="ARBA00022837"/>
    </source>
</evidence>
<evidence type="ECO:0000256" key="1">
    <source>
        <dbReference type="ARBA" id="ARBA00001589"/>
    </source>
</evidence>
<dbReference type="GO" id="GO:0004341">
    <property type="term" value="F:gluconolactonase activity"/>
    <property type="evidence" value="ECO:0007669"/>
    <property type="project" value="UniProtKB-EC"/>
</dbReference>
<comment type="cofactor">
    <cofactor evidence="2">
        <name>Ca(2+)</name>
        <dbReference type="ChEBI" id="CHEBI:29108"/>
    </cofactor>
</comment>
<evidence type="ECO:0000256" key="10">
    <source>
        <dbReference type="ARBA" id="ARBA00022723"/>
    </source>
</evidence>
<dbReference type="FunFam" id="2.120.10.30:FF:000027">
    <property type="entry name" value="Regucalcin homologue"/>
    <property type="match status" value="1"/>
</dbReference>
<evidence type="ECO:0000256" key="11">
    <source>
        <dbReference type="ARBA" id="ARBA00022801"/>
    </source>
</evidence>
<dbReference type="EC" id="3.1.1.17" evidence="7"/>
<dbReference type="EMBL" id="AB072448">
    <property type="protein sequence ID" value="BAB85479.1"/>
    <property type="molecule type" value="mRNA"/>
</dbReference>
<dbReference type="GO" id="GO:0005509">
    <property type="term" value="F:calcium ion binding"/>
    <property type="evidence" value="ECO:0007669"/>
    <property type="project" value="TreeGrafter"/>
</dbReference>
<feature type="active site" description="Proton donor/acceptor" evidence="14">
    <location>
        <position position="214"/>
    </location>
</feature>
<organism evidence="17">
    <name type="scientific">Nipponoluciola cruciata</name>
    <name type="common">Genji firefly</name>
    <name type="synonym">Luciola cruciata</name>
    <dbReference type="NCBI Taxonomy" id="7051"/>
    <lineage>
        <taxon>Eukaryota</taxon>
        <taxon>Metazoa</taxon>
        <taxon>Ecdysozoa</taxon>
        <taxon>Arthropoda</taxon>
        <taxon>Hexapoda</taxon>
        <taxon>Insecta</taxon>
        <taxon>Pterygota</taxon>
        <taxon>Neoptera</taxon>
        <taxon>Endopterygota</taxon>
        <taxon>Coleoptera</taxon>
        <taxon>Polyphaga</taxon>
        <taxon>Elateriformia</taxon>
        <taxon>Elateroidea</taxon>
        <taxon>Lampyridae</taxon>
        <taxon>Luciolinae</taxon>
        <taxon>Nipponoluciola</taxon>
    </lineage>
</organism>
<feature type="domain" description="SMP-30/Gluconolactonase/LRE-like region" evidence="16">
    <location>
        <begin position="16"/>
        <end position="274"/>
    </location>
</feature>
<comment type="catalytic activity">
    <reaction evidence="1">
        <text>D-glucono-1,5-lactone + H2O = D-gluconate + H(+)</text>
        <dbReference type="Rhea" id="RHEA:10440"/>
        <dbReference type="ChEBI" id="CHEBI:15377"/>
        <dbReference type="ChEBI" id="CHEBI:15378"/>
        <dbReference type="ChEBI" id="CHEBI:16217"/>
        <dbReference type="ChEBI" id="CHEBI:18391"/>
        <dbReference type="EC" id="3.1.1.17"/>
    </reaction>
</comment>
<evidence type="ECO:0000256" key="6">
    <source>
        <dbReference type="ARBA" id="ARBA00008853"/>
    </source>
</evidence>
<accession>Q8TA67</accession>
<evidence type="ECO:0000256" key="5">
    <source>
        <dbReference type="ARBA" id="ARBA00004496"/>
    </source>
</evidence>
<feature type="binding site" evidence="15">
    <location>
        <position position="18"/>
    </location>
    <ligand>
        <name>a divalent metal cation</name>
        <dbReference type="ChEBI" id="CHEBI:60240"/>
    </ligand>
</feature>
<comment type="similarity">
    <text evidence="6">Belongs to the SMP-30/CGR1 family.</text>
</comment>
<dbReference type="PANTHER" id="PTHR10907">
    <property type="entry name" value="REGUCALCIN"/>
    <property type="match status" value="1"/>
</dbReference>
<comment type="cofactor">
    <cofactor evidence="3">
        <name>Mn(2+)</name>
        <dbReference type="ChEBI" id="CHEBI:29035"/>
    </cofactor>
</comment>
<evidence type="ECO:0000256" key="15">
    <source>
        <dbReference type="PIRSR" id="PIRSR605511-2"/>
    </source>
</evidence>
<comment type="subcellular location">
    <subcellularLocation>
        <location evidence="5">Cytoplasm</location>
    </subcellularLocation>
</comment>
<evidence type="ECO:0000256" key="8">
    <source>
        <dbReference type="ARBA" id="ARBA00016808"/>
    </source>
</evidence>
<sequence length="309" mass="33804">MAPTVEQIVELGTYLLAESPHWDDETQSLYFVDIVGRSVNKYVPTTKTHTQLKFDKNPSFIIPVKGCSDRFIVSLEREINLLTWDGASSAPSKIEKIAVFDNTPEKSENRLNDGKADPLGNLWAGTMNMGSDHTTGTPVRGTLSSLSNKQVKEHVSEVCISNGLAWSKDLKKFYYIDSAVRQVDQFDFDAKNLSLSNRQPLFTFDKHGIMGSPDGQTIDAEGNLWVATCQGDKVLKIDTSTPETLLGIVEIPEHQVTSVCIGGAELNVLYVTTASIKLPGADETKPMKGAIYKVTGLGVKGLPGDRVKL</sequence>
<evidence type="ECO:0000259" key="16">
    <source>
        <dbReference type="Pfam" id="PF08450"/>
    </source>
</evidence>
<evidence type="ECO:0000256" key="13">
    <source>
        <dbReference type="ARBA" id="ARBA00032464"/>
    </source>
</evidence>
<feature type="binding site" evidence="15">
    <location>
        <position position="112"/>
    </location>
    <ligand>
        <name>substrate</name>
    </ligand>
</feature>
<keyword evidence="12" id="KW-0106">Calcium</keyword>
<keyword evidence="10 15" id="KW-0479">Metal-binding</keyword>
<comment type="cofactor">
    <cofactor evidence="15">
        <name>Zn(2+)</name>
        <dbReference type="ChEBI" id="CHEBI:29105"/>
    </cofactor>
    <text evidence="15">Binds 1 divalent metal cation per subunit.</text>
</comment>